<dbReference type="Gene3D" id="3.30.70.1070">
    <property type="entry name" value="Sporulation related repeat"/>
    <property type="match status" value="1"/>
</dbReference>
<feature type="non-terminal residue" evidence="2">
    <location>
        <position position="1"/>
    </location>
</feature>
<dbReference type="GO" id="GO:0016887">
    <property type="term" value="F:ATP hydrolysis activity"/>
    <property type="evidence" value="ECO:0007669"/>
    <property type="project" value="InterPro"/>
</dbReference>
<dbReference type="GO" id="GO:0042834">
    <property type="term" value="F:peptidoglycan binding"/>
    <property type="evidence" value="ECO:0007669"/>
    <property type="project" value="InterPro"/>
</dbReference>
<evidence type="ECO:0000313" key="2">
    <source>
        <dbReference type="EMBL" id="VAW82858.1"/>
    </source>
</evidence>
<dbReference type="AlphaFoldDB" id="A0A3B0YPU4"/>
<dbReference type="InterPro" id="IPR049945">
    <property type="entry name" value="AAA_22"/>
</dbReference>
<evidence type="ECO:0000259" key="1">
    <source>
        <dbReference type="Pfam" id="PF13401"/>
    </source>
</evidence>
<dbReference type="PANTHER" id="PTHR35894:SF1">
    <property type="entry name" value="PHOSPHORIBULOKINASE _ URIDINE KINASE FAMILY"/>
    <property type="match status" value="1"/>
</dbReference>
<dbReference type="InterPro" id="IPR036680">
    <property type="entry name" value="SPOR-like_sf"/>
</dbReference>
<name>A0A3B0YPU4_9ZZZZ</name>
<feature type="domain" description="ORC1/DEAH AAA+ ATPase" evidence="1">
    <location>
        <begin position="4"/>
        <end position="108"/>
    </location>
</feature>
<proteinExistence type="predicted"/>
<reference evidence="2" key="1">
    <citation type="submission" date="2018-06" db="EMBL/GenBank/DDBJ databases">
        <authorList>
            <person name="Zhirakovskaya E."/>
        </authorList>
    </citation>
    <scope>NUCLEOTIDE SEQUENCE</scope>
</reference>
<dbReference type="PANTHER" id="PTHR35894">
    <property type="entry name" value="GENERAL SECRETION PATHWAY PROTEIN A-RELATED"/>
    <property type="match status" value="1"/>
</dbReference>
<dbReference type="EMBL" id="UOFK01000333">
    <property type="protein sequence ID" value="VAW82858.1"/>
    <property type="molecule type" value="Genomic_DNA"/>
</dbReference>
<dbReference type="InterPro" id="IPR027417">
    <property type="entry name" value="P-loop_NTPase"/>
</dbReference>
<protein>
    <submittedName>
        <fullName evidence="2">MSHA biogenesis protein MshM</fullName>
    </submittedName>
</protein>
<gene>
    <name evidence="2" type="ORF">MNBD_GAMMA13-1154</name>
</gene>
<organism evidence="2">
    <name type="scientific">hydrothermal vent metagenome</name>
    <dbReference type="NCBI Taxonomy" id="652676"/>
    <lineage>
        <taxon>unclassified sequences</taxon>
        <taxon>metagenomes</taxon>
        <taxon>ecological metagenomes</taxon>
    </lineage>
</organism>
<sequence length="392" mass="43509">QDQLPATVEVIYLANPSLGRDEIIAAIVIELQLPVPPQASHLHLQQQLQNYLLQAHQQGRQVVVFIEEAQRMPVETLEEIRLLSNLETGQSKLLQLVLFGQPELNQLLDNYNIRQLKDRITHSFNLNPLGAAEVRDYIRFRLHSAGYTGNELFTAPAYRQLAWSSHGLIRRLHVLADKAMLAAFASGTNRVHWIHAYRAAGDDYPGRRRGGLPKGLTSGLVAGGALAVASVQLFPQLAESARTAAIPAPTAISQNIDEARQAALNIKPAAGLPLTSARLRDTQDLLQQPAAGGLTIQLLLSDDDDLKKVEKILGTQRYADLLPHIYLHRAKVGGRWRWHLLYGNFDSKSTALAALAALPDTIRLHQPYLRSLNAFQIVRPPADLNRYRKEQG</sequence>
<dbReference type="SUPFAM" id="SSF52540">
    <property type="entry name" value="P-loop containing nucleoside triphosphate hydrolases"/>
    <property type="match status" value="1"/>
</dbReference>
<accession>A0A3B0YPU4</accession>
<dbReference type="Pfam" id="PF13401">
    <property type="entry name" value="AAA_22"/>
    <property type="match status" value="1"/>
</dbReference>
<dbReference type="InterPro" id="IPR052026">
    <property type="entry name" value="ExeA_AAA_ATPase_DNA-bind"/>
</dbReference>